<dbReference type="HOGENOM" id="CLU_1166133_0_0_1"/>
<accession>R0MB78</accession>
<reference evidence="1 2" key="1">
    <citation type="journal article" date="2013" name="BMC Genomics">
        <title>Comparative genomics of parasitic silkworm microsporidia reveal an association between genome expansion and host adaptation.</title>
        <authorList>
            <person name="Pan G."/>
            <person name="Xu J."/>
            <person name="Li T."/>
            <person name="Xia Q."/>
            <person name="Liu S.L."/>
            <person name="Zhang G."/>
            <person name="Li S."/>
            <person name="Li C."/>
            <person name="Liu H."/>
            <person name="Yang L."/>
            <person name="Liu T."/>
            <person name="Zhang X."/>
            <person name="Wu Z."/>
            <person name="Fan W."/>
            <person name="Dang X."/>
            <person name="Xiang H."/>
            <person name="Tao M."/>
            <person name="Li Y."/>
            <person name="Hu J."/>
            <person name="Li Z."/>
            <person name="Lin L."/>
            <person name="Luo J."/>
            <person name="Geng L."/>
            <person name="Wang L."/>
            <person name="Long M."/>
            <person name="Wan Y."/>
            <person name="He N."/>
            <person name="Zhang Z."/>
            <person name="Lu C."/>
            <person name="Keeling P.J."/>
            <person name="Wang J."/>
            <person name="Xiang Z."/>
            <person name="Zhou Z."/>
        </authorList>
    </citation>
    <scope>NUCLEOTIDE SEQUENCE [LARGE SCALE GENOMIC DNA]</scope>
    <source>
        <strain evidence="2">CQ1 / CVCC 102059</strain>
    </source>
</reference>
<protein>
    <submittedName>
        <fullName evidence="1">Uncharacterized protein</fullName>
    </submittedName>
</protein>
<dbReference type="AlphaFoldDB" id="R0MB78"/>
<dbReference type="VEuPathDB" id="MicrosporidiaDB:NBO_7g0042"/>
<dbReference type="EMBL" id="KB908915">
    <property type="protein sequence ID" value="EOB15224.1"/>
    <property type="molecule type" value="Genomic_DNA"/>
</dbReference>
<dbReference type="Proteomes" id="UP000016927">
    <property type="component" value="Unassembled WGS sequence"/>
</dbReference>
<evidence type="ECO:0000313" key="1">
    <source>
        <dbReference type="EMBL" id="EOB15224.1"/>
    </source>
</evidence>
<organism evidence="1 2">
    <name type="scientific">Nosema bombycis (strain CQ1 / CVCC 102059)</name>
    <name type="common">Microsporidian parasite</name>
    <name type="synonym">Pebrine of silkworm</name>
    <dbReference type="NCBI Taxonomy" id="578461"/>
    <lineage>
        <taxon>Eukaryota</taxon>
        <taxon>Fungi</taxon>
        <taxon>Fungi incertae sedis</taxon>
        <taxon>Microsporidia</taxon>
        <taxon>Nosematidae</taxon>
        <taxon>Nosema</taxon>
    </lineage>
</organism>
<evidence type="ECO:0000313" key="2">
    <source>
        <dbReference type="Proteomes" id="UP000016927"/>
    </source>
</evidence>
<proteinExistence type="predicted"/>
<gene>
    <name evidence="1" type="ORF">NBO_7g0042</name>
</gene>
<sequence>MDFEEDQSDNFNENKQSYEIKVKDDCKAFSYSCNFFPEPVDTSNMTKDICDLFIFNVKILNLTEKLWRDILSILELQHVLTKKNLCYSIIDAADCSVLNKNYNTFSYSLLKIQRHNINSTIHRDYLDLLDDLLNCMDRFLTPTLPRLLRNVEHLIIKIQKSENEKFVVTSHKGENFGFEINNAIYDYIKQLRQSILDFKIFQVPAETLKKKFRIEYKMENAFKTKRDLLEISFIEKSF</sequence>
<name>R0MB78_NOSB1</name>
<keyword evidence="2" id="KW-1185">Reference proteome</keyword>